<keyword evidence="3" id="KW-1185">Reference proteome</keyword>
<protein>
    <submittedName>
        <fullName evidence="2">Uncharacterized protein</fullName>
    </submittedName>
</protein>
<evidence type="ECO:0000313" key="3">
    <source>
        <dbReference type="Proteomes" id="UP001165283"/>
    </source>
</evidence>
<dbReference type="RefSeq" id="WP_252442886.1">
    <property type="nucleotide sequence ID" value="NZ_JAGSOV010000057.1"/>
</dbReference>
<accession>A0ABT1A6L6</accession>
<evidence type="ECO:0000256" key="1">
    <source>
        <dbReference type="SAM" id="MobiDB-lite"/>
    </source>
</evidence>
<evidence type="ECO:0000313" key="2">
    <source>
        <dbReference type="EMBL" id="MCO1658666.1"/>
    </source>
</evidence>
<dbReference type="Proteomes" id="UP001165283">
    <property type="component" value="Unassembled WGS sequence"/>
</dbReference>
<gene>
    <name evidence="2" type="ORF">KDL28_26725</name>
</gene>
<sequence>MITWPALADAVRLCASRPAGALHVAGRPGGVIRLREGAVVSTWTGGTPLAVPSPTPGSRPQAATAGPLARLAMTDAVFVMAAGRVTALRTEDDPGAVPEGVRMDLDVLLREVDRRIRRVIGPDGILPPEETVVRRLGRSGSFTLSPTPQESRLLAALDEQRRGEAAAGPMGSAPRLEPVRDGRTVRELAFALGRGVFGVLLDVQRLAAMGAVALSAVPQYEPAPALLVRARRDLDELSVATVSAALRRRRAELAGQGRIPEPPGPSAQSAPTLVRRVPGADSADRPRRRAPWHPRRLPDEGNGNGQ</sequence>
<feature type="compositionally biased region" description="Basic residues" evidence="1">
    <location>
        <begin position="286"/>
        <end position="295"/>
    </location>
</feature>
<organism evidence="2 3">
    <name type="scientific">Pseudonocardia humida</name>
    <dbReference type="NCBI Taxonomy" id="2800819"/>
    <lineage>
        <taxon>Bacteria</taxon>
        <taxon>Bacillati</taxon>
        <taxon>Actinomycetota</taxon>
        <taxon>Actinomycetes</taxon>
        <taxon>Pseudonocardiales</taxon>
        <taxon>Pseudonocardiaceae</taxon>
        <taxon>Pseudonocardia</taxon>
    </lineage>
</organism>
<reference evidence="2" key="1">
    <citation type="submission" date="2021-04" db="EMBL/GenBank/DDBJ databases">
        <title>Pseudonocardia sp. nov., isolated from sandy soil of mangrove forest.</title>
        <authorList>
            <person name="Zan Z."/>
            <person name="Huang R."/>
            <person name="Liu W."/>
        </authorList>
    </citation>
    <scope>NUCLEOTIDE SEQUENCE</scope>
    <source>
        <strain evidence="2">S2-4</strain>
    </source>
</reference>
<name>A0ABT1A6L6_9PSEU</name>
<feature type="region of interest" description="Disordered" evidence="1">
    <location>
        <begin position="253"/>
        <end position="306"/>
    </location>
</feature>
<dbReference type="EMBL" id="JAGSOV010000057">
    <property type="protein sequence ID" value="MCO1658666.1"/>
    <property type="molecule type" value="Genomic_DNA"/>
</dbReference>
<comment type="caution">
    <text evidence="2">The sequence shown here is derived from an EMBL/GenBank/DDBJ whole genome shotgun (WGS) entry which is preliminary data.</text>
</comment>
<proteinExistence type="predicted"/>